<dbReference type="Proteomes" id="UP001524570">
    <property type="component" value="Unassembled WGS sequence"/>
</dbReference>
<dbReference type="RefSeq" id="WP_256608649.1">
    <property type="nucleotide sequence ID" value="NZ_JANIBL010000097.1"/>
</dbReference>
<evidence type="ECO:0000313" key="2">
    <source>
        <dbReference type="Proteomes" id="UP001524570"/>
    </source>
</evidence>
<accession>A0ABT1TYH7</accession>
<organism evidence="1 2">
    <name type="scientific">Methylomonas rosea</name>
    <dbReference type="NCBI Taxonomy" id="2952227"/>
    <lineage>
        <taxon>Bacteria</taxon>
        <taxon>Pseudomonadati</taxon>
        <taxon>Pseudomonadota</taxon>
        <taxon>Gammaproteobacteria</taxon>
        <taxon>Methylococcales</taxon>
        <taxon>Methylococcaceae</taxon>
        <taxon>Methylomonas</taxon>
    </lineage>
</organism>
<dbReference type="InterPro" id="IPR044894">
    <property type="entry name" value="TubC_N_sf"/>
</dbReference>
<evidence type="ECO:0008006" key="3">
    <source>
        <dbReference type="Google" id="ProtNLM"/>
    </source>
</evidence>
<reference evidence="1 2" key="1">
    <citation type="submission" date="2022-07" db="EMBL/GenBank/DDBJ databases">
        <title>Methylomonas rivi sp. nov., Methylomonas rosea sp. nov., Methylomonas aureus sp. nov. and Methylomonas subterranea sp. nov., four novel methanotrophs isolated from a freshwater creek and the deep terrestrial subsurface.</title>
        <authorList>
            <person name="Abin C."/>
            <person name="Sankaranarayanan K."/>
            <person name="Garner C."/>
            <person name="Sindelar R."/>
            <person name="Kotary K."/>
            <person name="Garner R."/>
            <person name="Barclay S."/>
            <person name="Lawson P."/>
            <person name="Krumholz L."/>
        </authorList>
    </citation>
    <scope>NUCLEOTIDE SEQUENCE [LARGE SCALE GENOMIC DNA]</scope>
    <source>
        <strain evidence="1 2">WSC-7</strain>
    </source>
</reference>
<keyword evidence="2" id="KW-1185">Reference proteome</keyword>
<name>A0ABT1TYH7_9GAMM</name>
<protein>
    <recommendedName>
        <fullName evidence="3">TubC N-terminal docking domain-containing protein</fullName>
    </recommendedName>
</protein>
<proteinExistence type="predicted"/>
<comment type="caution">
    <text evidence="1">The sequence shown here is derived from an EMBL/GenBank/DDBJ whole genome shotgun (WGS) entry which is preliminary data.</text>
</comment>
<dbReference type="EMBL" id="JANIBL010000097">
    <property type="protein sequence ID" value="MCQ8119827.1"/>
    <property type="molecule type" value="Genomic_DNA"/>
</dbReference>
<sequence length="102" mass="11378">MSALHFITSLQSSGFAFSANGDSLVVNPASQLSSDERDYLRKHKAEILAFIGRNTTRPTNDEYPQSIEVWTPNGNKLLAEARSAKHAADLKRWNPPSRNHEV</sequence>
<dbReference type="Gene3D" id="1.10.10.1830">
    <property type="entry name" value="Non-ribosomal peptide synthase, adenylation domain"/>
    <property type="match status" value="1"/>
</dbReference>
<gene>
    <name evidence="1" type="ORF">NP589_20585</name>
</gene>
<evidence type="ECO:0000313" key="1">
    <source>
        <dbReference type="EMBL" id="MCQ8119827.1"/>
    </source>
</evidence>